<evidence type="ECO:0000256" key="3">
    <source>
        <dbReference type="ARBA" id="ARBA00022842"/>
    </source>
</evidence>
<dbReference type="PANTHER" id="PTHR10000:SF8">
    <property type="entry name" value="HAD SUPERFAMILY HYDROLASE-LIKE, TYPE 3"/>
    <property type="match status" value="1"/>
</dbReference>
<dbReference type="NCBIfam" id="TIGR01484">
    <property type="entry name" value="HAD-SF-IIB"/>
    <property type="match status" value="1"/>
</dbReference>
<dbReference type="NCBIfam" id="TIGR02461">
    <property type="entry name" value="osmo_MPG_phos"/>
    <property type="match status" value="1"/>
</dbReference>
<gene>
    <name evidence="5" type="primary">mpgP</name>
    <name evidence="5" type="ORF">ENO59_08405</name>
</gene>
<dbReference type="Gene3D" id="3.30.980.20">
    <property type="entry name" value="Putative mannosyl-3-phosphoglycerate phosphatase, domain 2"/>
    <property type="match status" value="1"/>
</dbReference>
<dbReference type="InterPro" id="IPR006381">
    <property type="entry name" value="HAD-SF-IIB-MPGP"/>
</dbReference>
<dbReference type="CDD" id="cd07507">
    <property type="entry name" value="HAD_Pase"/>
    <property type="match status" value="1"/>
</dbReference>
<dbReference type="InterPro" id="IPR036412">
    <property type="entry name" value="HAD-like_sf"/>
</dbReference>
<dbReference type="NCBIfam" id="TIGR01486">
    <property type="entry name" value="HAD-SF-IIB-MPGP"/>
    <property type="match status" value="1"/>
</dbReference>
<evidence type="ECO:0000256" key="2">
    <source>
        <dbReference type="ARBA" id="ARBA00022801"/>
    </source>
</evidence>
<dbReference type="SFLD" id="SFLDG01140">
    <property type="entry name" value="C2.B:_Phosphomannomutase_and_P"/>
    <property type="match status" value="1"/>
</dbReference>
<dbReference type="EC" id="3.1.3.70" evidence="4"/>
<dbReference type="EMBL" id="DSGB01000006">
    <property type="protein sequence ID" value="HER96521.1"/>
    <property type="molecule type" value="Genomic_DNA"/>
</dbReference>
<keyword evidence="2 5" id="KW-0378">Hydrolase</keyword>
<dbReference type="Gene3D" id="3.40.50.1000">
    <property type="entry name" value="HAD superfamily/HAD-like"/>
    <property type="match status" value="1"/>
</dbReference>
<dbReference type="SFLD" id="SFLDS00003">
    <property type="entry name" value="Haloacid_Dehalogenase"/>
    <property type="match status" value="1"/>
</dbReference>
<evidence type="ECO:0000256" key="4">
    <source>
        <dbReference type="NCBIfam" id="TIGR02461"/>
    </source>
</evidence>
<organism evidence="5">
    <name type="scientific">Rhodothermus marinus</name>
    <name type="common">Rhodothermus obamensis</name>
    <dbReference type="NCBI Taxonomy" id="29549"/>
    <lineage>
        <taxon>Bacteria</taxon>
        <taxon>Pseudomonadati</taxon>
        <taxon>Rhodothermota</taxon>
        <taxon>Rhodothermia</taxon>
        <taxon>Rhodothermales</taxon>
        <taxon>Rhodothermaceae</taxon>
        <taxon>Rhodothermus</taxon>
    </lineage>
</organism>
<dbReference type="AlphaFoldDB" id="A0A7V2B1E2"/>
<name>A0A7V2B1E2_RHOMR</name>
<dbReference type="GO" id="GO:0000287">
    <property type="term" value="F:magnesium ion binding"/>
    <property type="evidence" value="ECO:0007669"/>
    <property type="project" value="TreeGrafter"/>
</dbReference>
<dbReference type="GO" id="GO:0050531">
    <property type="term" value="F:mannosyl-3-phosphoglycerate phosphatase activity"/>
    <property type="evidence" value="ECO:0007669"/>
    <property type="project" value="UniProtKB-UniRule"/>
</dbReference>
<proteinExistence type="predicted"/>
<keyword evidence="3" id="KW-0460">Magnesium</keyword>
<dbReference type="InterPro" id="IPR033980">
    <property type="entry name" value="MPG_Pase_thermophiles"/>
</dbReference>
<dbReference type="PANTHER" id="PTHR10000">
    <property type="entry name" value="PHOSPHOSERINE PHOSPHATASE"/>
    <property type="match status" value="1"/>
</dbReference>
<dbReference type="GO" id="GO:0005829">
    <property type="term" value="C:cytosol"/>
    <property type="evidence" value="ECO:0007669"/>
    <property type="project" value="TreeGrafter"/>
</dbReference>
<protein>
    <recommendedName>
        <fullName evidence="4">Mannosyl-3-phosphoglycerate phosphatase</fullName>
        <ecNumber evidence="4">3.1.3.70</ecNumber>
    </recommendedName>
</protein>
<dbReference type="InterPro" id="IPR023214">
    <property type="entry name" value="HAD_sf"/>
</dbReference>
<dbReference type="InterPro" id="IPR006379">
    <property type="entry name" value="HAD-SF_hydro_IIB"/>
</dbReference>
<evidence type="ECO:0000256" key="1">
    <source>
        <dbReference type="ARBA" id="ARBA00022723"/>
    </source>
</evidence>
<reference evidence="5" key="1">
    <citation type="journal article" date="2020" name="mSystems">
        <title>Genome- and Community-Level Interaction Insights into Carbon Utilization and Element Cycling Functions of Hydrothermarchaeota in Hydrothermal Sediment.</title>
        <authorList>
            <person name="Zhou Z."/>
            <person name="Liu Y."/>
            <person name="Xu W."/>
            <person name="Pan J."/>
            <person name="Luo Z.H."/>
            <person name="Li M."/>
        </authorList>
    </citation>
    <scope>NUCLEOTIDE SEQUENCE [LARGE SCALE GENOMIC DNA]</scope>
    <source>
        <strain evidence="5">SpSt-143</strain>
    </source>
</reference>
<comment type="caution">
    <text evidence="5">The sequence shown here is derived from an EMBL/GenBank/DDBJ whole genome shotgun (WGS) entry which is preliminary data.</text>
</comment>
<dbReference type="SUPFAM" id="SSF56784">
    <property type="entry name" value="HAD-like"/>
    <property type="match status" value="1"/>
</dbReference>
<accession>A0A7V2B1E2</accession>
<keyword evidence="1" id="KW-0479">Metal-binding</keyword>
<dbReference type="GO" id="GO:0051479">
    <property type="term" value="P:mannosylglycerate biosynthetic process"/>
    <property type="evidence" value="ECO:0007669"/>
    <property type="project" value="InterPro"/>
</dbReference>
<dbReference type="SFLD" id="SFLDG01142">
    <property type="entry name" value="C2.B.2:_Mannosyl-3-phosphoglyc"/>
    <property type="match status" value="1"/>
</dbReference>
<evidence type="ECO:0000313" key="5">
    <source>
        <dbReference type="EMBL" id="HER96521.1"/>
    </source>
</evidence>
<dbReference type="Pfam" id="PF08282">
    <property type="entry name" value="Hydrolase_3"/>
    <property type="match status" value="2"/>
</dbReference>
<sequence length="275" mass="30394">MKTEHPLPIIFSDLDGTLLDLHTYDPGPAASVLQALQQQGIPIVFCSSKTRAEQRFYQRQLSVHDPFIVENGAAIYIPIGYFSLTPKGHRLRHFEVIPLGRTATEIRRALHKIRQETGLCFQGYADLTPEAVAQLTGLSIEAARRAMRREYSETIVVHFDPKDWQRFNAALAAHGLVCFAGGRLHTIVGAGTDKGQAVRLLTQLYQSQYGSVVTIGIGDSPNDAPMLRVVDRPFLVQQPDGSWATLDVPGLVRIPAIGPEGWVQVVRMLLPEPIV</sequence>